<dbReference type="EMBL" id="FWEV01000329">
    <property type="protein sequence ID" value="SLM33000.1"/>
    <property type="molecule type" value="Genomic_DNA"/>
</dbReference>
<dbReference type="PROSITE" id="PS50113">
    <property type="entry name" value="PAC"/>
    <property type="match status" value="1"/>
</dbReference>
<protein>
    <recommendedName>
        <fullName evidence="2">histidine kinase</fullName>
        <ecNumber evidence="2">2.7.13.3</ecNumber>
    </recommendedName>
</protein>
<evidence type="ECO:0000256" key="7">
    <source>
        <dbReference type="ARBA" id="ARBA00022840"/>
    </source>
</evidence>
<name>A0A1W1HKL5_9BACT</name>
<comment type="catalytic activity">
    <reaction evidence="1">
        <text>ATP + protein L-histidine = ADP + protein N-phospho-L-histidine.</text>
        <dbReference type="EC" id="2.7.13.3"/>
    </reaction>
</comment>
<dbReference type="Gene3D" id="3.30.565.10">
    <property type="entry name" value="Histidine kinase-like ATPase, C-terminal domain"/>
    <property type="match status" value="1"/>
</dbReference>
<dbReference type="SUPFAM" id="SSF55785">
    <property type="entry name" value="PYP-like sensor domain (PAS domain)"/>
    <property type="match status" value="2"/>
</dbReference>
<dbReference type="InterPro" id="IPR003661">
    <property type="entry name" value="HisK_dim/P_dom"/>
</dbReference>
<dbReference type="GO" id="GO:0006355">
    <property type="term" value="P:regulation of DNA-templated transcription"/>
    <property type="evidence" value="ECO:0007669"/>
    <property type="project" value="InterPro"/>
</dbReference>
<dbReference type="InterPro" id="IPR011006">
    <property type="entry name" value="CheY-like_superfamily"/>
</dbReference>
<evidence type="ECO:0000256" key="2">
    <source>
        <dbReference type="ARBA" id="ARBA00012438"/>
    </source>
</evidence>
<evidence type="ECO:0000313" key="15">
    <source>
        <dbReference type="Proteomes" id="UP000191931"/>
    </source>
</evidence>
<keyword evidence="6 14" id="KW-0418">Kinase</keyword>
<evidence type="ECO:0000256" key="6">
    <source>
        <dbReference type="ARBA" id="ARBA00022777"/>
    </source>
</evidence>
<sequence length="877" mass="97019">MTENPTGQDMMERIKILEKKEKQYSSLFKKMLNGFALHEMVLNEAAEPVDYLFLDVNTAFERMTGLKKENIIGKKVTQVLPGTEKEPADWIGRYGKVADTGVEIRFQQYSETLGKWYSVVAFSPQKGQFATIFEDITFQKEAESSLKAIEWLLKKTPKITPVSSQGYSDLTELNTCRMILYNIGKEMLSDIVTGYLELLETSAAVYEINGDYAHGIFSSGWCRMMDLASRKLCKTPDDKSALNSGKWLCHESCWVDASKTAIDTAQSVDIECCGGLRLYAVPILVHDQVIGAINFGYGDPPKDATTLEAISKKFQVDINDLMREADQYEHRPNFIIETAKKRLHSSAKLIGAMVESKLAQAKLQQEQERLHVTLQSIGDGVITTDIHGKVVLINKVAQNLTGWSLQDACGKDLIDVFDIINEQTQKPCENPVKKVLETNKVVELANHTILISQDGTRRAIADSAAPIIDGAKKTIGVVLVFRDMTEKVEMETALRQAHKMEAIGTMAGGIAHDFNNILYMITGNAELAMEDLPGWNPVHENLKEIKSAALRAAGVVKQLLNFTRQTDQELKPIGAVMVIKDALKFLRSTIPASIEIRQNFPDNELTILGDPTQLNQVMMNLCINASQAMEETGGILDIAVTRINIIERDIDSYPGLTPGDWLKITVSDTGPGIRSDIIKRIFDPYFTTKDVGKGSGMGLAVVHGIIKNHGGIISVESLPGNGTTFTIFIPVVNGKPGIDINSPDVIPKGTGERVLFVDDEVSITQMTGNMLVRLGYNVQTTTSPVDALELFRSEPHLFDLVLTDMTMPQMTGAKLSEKLKEIRPDISVIICTGHSSLIDEERAESIGIDGYVMKPIVMRDIAKTIRDVLEEAKKNCK</sequence>
<organism evidence="14 15">
    <name type="scientific">Desulfamplus magnetovallimortis</name>
    <dbReference type="NCBI Taxonomy" id="1246637"/>
    <lineage>
        <taxon>Bacteria</taxon>
        <taxon>Pseudomonadati</taxon>
        <taxon>Thermodesulfobacteriota</taxon>
        <taxon>Desulfobacteria</taxon>
        <taxon>Desulfobacterales</taxon>
        <taxon>Desulfobacteraceae</taxon>
        <taxon>Desulfamplus</taxon>
    </lineage>
</organism>
<evidence type="ECO:0000256" key="5">
    <source>
        <dbReference type="ARBA" id="ARBA00022741"/>
    </source>
</evidence>
<dbReference type="STRING" id="1246637.MTBBW1_830072"/>
<dbReference type="PROSITE" id="PS50110">
    <property type="entry name" value="RESPONSE_REGULATORY"/>
    <property type="match status" value="1"/>
</dbReference>
<evidence type="ECO:0000259" key="13">
    <source>
        <dbReference type="PROSITE" id="PS50113"/>
    </source>
</evidence>
<dbReference type="Pfam" id="PF00989">
    <property type="entry name" value="PAS"/>
    <property type="match status" value="1"/>
</dbReference>
<dbReference type="InterPro" id="IPR000700">
    <property type="entry name" value="PAS-assoc_C"/>
</dbReference>
<dbReference type="OrthoDB" id="9813024at2"/>
<dbReference type="GO" id="GO:0005524">
    <property type="term" value="F:ATP binding"/>
    <property type="evidence" value="ECO:0007669"/>
    <property type="project" value="UniProtKB-KW"/>
</dbReference>
<dbReference type="AlphaFoldDB" id="A0A1W1HKL5"/>
<dbReference type="InterPro" id="IPR036890">
    <property type="entry name" value="HATPase_C_sf"/>
</dbReference>
<feature type="domain" description="Histidine kinase" evidence="10">
    <location>
        <begin position="509"/>
        <end position="733"/>
    </location>
</feature>
<evidence type="ECO:0000259" key="10">
    <source>
        <dbReference type="PROSITE" id="PS50109"/>
    </source>
</evidence>
<dbReference type="EC" id="2.7.13.3" evidence="2"/>
<evidence type="ECO:0000256" key="4">
    <source>
        <dbReference type="ARBA" id="ARBA00022679"/>
    </source>
</evidence>
<accession>A0A1W1HKL5</accession>
<dbReference type="Gene3D" id="3.40.50.2300">
    <property type="match status" value="1"/>
</dbReference>
<dbReference type="CDD" id="cd00082">
    <property type="entry name" value="HisKA"/>
    <property type="match status" value="1"/>
</dbReference>
<dbReference type="CDD" id="cd00130">
    <property type="entry name" value="PAS"/>
    <property type="match status" value="1"/>
</dbReference>
<dbReference type="InterPro" id="IPR013767">
    <property type="entry name" value="PAS_fold"/>
</dbReference>
<keyword evidence="15" id="KW-1185">Reference proteome</keyword>
<proteinExistence type="predicted"/>
<dbReference type="SMART" id="SM00091">
    <property type="entry name" value="PAS"/>
    <property type="match status" value="2"/>
</dbReference>
<dbReference type="CDD" id="cd00156">
    <property type="entry name" value="REC"/>
    <property type="match status" value="1"/>
</dbReference>
<dbReference type="PANTHER" id="PTHR43065">
    <property type="entry name" value="SENSOR HISTIDINE KINASE"/>
    <property type="match status" value="1"/>
</dbReference>
<reference evidence="14 15" key="1">
    <citation type="submission" date="2017-03" db="EMBL/GenBank/DDBJ databases">
        <authorList>
            <person name="Afonso C.L."/>
            <person name="Miller P.J."/>
            <person name="Scott M.A."/>
            <person name="Spackman E."/>
            <person name="Goraichik I."/>
            <person name="Dimitrov K.M."/>
            <person name="Suarez D.L."/>
            <person name="Swayne D.E."/>
        </authorList>
    </citation>
    <scope>NUCLEOTIDE SEQUENCE [LARGE SCALE GENOMIC DNA]</scope>
    <source>
        <strain evidence="14">PRJEB14757</strain>
    </source>
</reference>
<keyword evidence="4 14" id="KW-0808">Transferase</keyword>
<dbReference type="SMART" id="SM00448">
    <property type="entry name" value="REC"/>
    <property type="match status" value="1"/>
</dbReference>
<dbReference type="SUPFAM" id="SSF47384">
    <property type="entry name" value="Homodimeric domain of signal transducing histidine kinase"/>
    <property type="match status" value="1"/>
</dbReference>
<dbReference type="SMART" id="SM00387">
    <property type="entry name" value="HATPase_c"/>
    <property type="match status" value="1"/>
</dbReference>
<evidence type="ECO:0000259" key="11">
    <source>
        <dbReference type="PROSITE" id="PS50110"/>
    </source>
</evidence>
<dbReference type="InterPro" id="IPR001789">
    <property type="entry name" value="Sig_transdc_resp-reg_receiver"/>
</dbReference>
<dbReference type="Gene3D" id="1.10.287.130">
    <property type="match status" value="1"/>
</dbReference>
<dbReference type="Gene3D" id="3.30.450.20">
    <property type="entry name" value="PAS domain"/>
    <property type="match status" value="2"/>
</dbReference>
<dbReference type="SUPFAM" id="SSF52172">
    <property type="entry name" value="CheY-like"/>
    <property type="match status" value="1"/>
</dbReference>
<dbReference type="InterPro" id="IPR005467">
    <property type="entry name" value="His_kinase_dom"/>
</dbReference>
<dbReference type="PROSITE" id="PS50112">
    <property type="entry name" value="PAS"/>
    <property type="match status" value="1"/>
</dbReference>
<dbReference type="InterPro" id="IPR018771">
    <property type="entry name" value="PocR_dom"/>
</dbReference>
<evidence type="ECO:0000256" key="8">
    <source>
        <dbReference type="ARBA" id="ARBA00023012"/>
    </source>
</evidence>
<feature type="modified residue" description="4-aspartylphosphate" evidence="9">
    <location>
        <position position="804"/>
    </location>
</feature>
<dbReference type="Proteomes" id="UP000191931">
    <property type="component" value="Unassembled WGS sequence"/>
</dbReference>
<dbReference type="Pfam" id="PF02518">
    <property type="entry name" value="HATPase_c"/>
    <property type="match status" value="1"/>
</dbReference>
<dbReference type="RefSeq" id="WP_080803036.1">
    <property type="nucleotide sequence ID" value="NZ_LT828544.1"/>
</dbReference>
<evidence type="ECO:0000259" key="12">
    <source>
        <dbReference type="PROSITE" id="PS50112"/>
    </source>
</evidence>
<dbReference type="PANTHER" id="PTHR43065:SF42">
    <property type="entry name" value="TWO-COMPONENT SENSOR PPRA"/>
    <property type="match status" value="1"/>
</dbReference>
<feature type="domain" description="PAC" evidence="13">
    <location>
        <begin position="444"/>
        <end position="496"/>
    </location>
</feature>
<evidence type="ECO:0000256" key="9">
    <source>
        <dbReference type="PROSITE-ProRule" id="PRU00169"/>
    </source>
</evidence>
<evidence type="ECO:0000256" key="1">
    <source>
        <dbReference type="ARBA" id="ARBA00000085"/>
    </source>
</evidence>
<feature type="domain" description="Response regulatory" evidence="11">
    <location>
        <begin position="753"/>
        <end position="869"/>
    </location>
</feature>
<dbReference type="NCBIfam" id="TIGR00229">
    <property type="entry name" value="sensory_box"/>
    <property type="match status" value="2"/>
</dbReference>
<dbReference type="GO" id="GO:0000155">
    <property type="term" value="F:phosphorelay sensor kinase activity"/>
    <property type="evidence" value="ECO:0007669"/>
    <property type="project" value="InterPro"/>
</dbReference>
<evidence type="ECO:0000256" key="3">
    <source>
        <dbReference type="ARBA" id="ARBA00022553"/>
    </source>
</evidence>
<dbReference type="Pfam" id="PF10114">
    <property type="entry name" value="PocR"/>
    <property type="match status" value="1"/>
</dbReference>
<dbReference type="InterPro" id="IPR000014">
    <property type="entry name" value="PAS"/>
</dbReference>
<dbReference type="SMART" id="SM00388">
    <property type="entry name" value="HisKA"/>
    <property type="match status" value="1"/>
</dbReference>
<dbReference type="PROSITE" id="PS50109">
    <property type="entry name" value="HIS_KIN"/>
    <property type="match status" value="1"/>
</dbReference>
<gene>
    <name evidence="14" type="ORF">MTBBW1_830072</name>
</gene>
<dbReference type="Pfam" id="PF13426">
    <property type="entry name" value="PAS_9"/>
    <property type="match status" value="1"/>
</dbReference>
<keyword evidence="5" id="KW-0547">Nucleotide-binding</keyword>
<keyword evidence="3 9" id="KW-0597">Phosphoprotein</keyword>
<dbReference type="InterPro" id="IPR036097">
    <property type="entry name" value="HisK_dim/P_sf"/>
</dbReference>
<dbReference type="SUPFAM" id="SSF55874">
    <property type="entry name" value="ATPase domain of HSP90 chaperone/DNA topoisomerase II/histidine kinase"/>
    <property type="match status" value="1"/>
</dbReference>
<dbReference type="PRINTS" id="PR00344">
    <property type="entry name" value="BCTRLSENSOR"/>
</dbReference>
<feature type="domain" description="PAS" evidence="12">
    <location>
        <begin position="366"/>
        <end position="439"/>
    </location>
</feature>
<dbReference type="InterPro" id="IPR035965">
    <property type="entry name" value="PAS-like_dom_sf"/>
</dbReference>
<dbReference type="InterPro" id="IPR004358">
    <property type="entry name" value="Sig_transdc_His_kin-like_C"/>
</dbReference>
<dbReference type="Pfam" id="PF00072">
    <property type="entry name" value="Response_reg"/>
    <property type="match status" value="1"/>
</dbReference>
<keyword evidence="8" id="KW-0902">Two-component regulatory system</keyword>
<dbReference type="InterPro" id="IPR003594">
    <property type="entry name" value="HATPase_dom"/>
</dbReference>
<evidence type="ECO:0000313" key="14">
    <source>
        <dbReference type="EMBL" id="SLM33000.1"/>
    </source>
</evidence>
<keyword evidence="7" id="KW-0067">ATP-binding</keyword>